<protein>
    <submittedName>
        <fullName evidence="1">Uncharacterized protein</fullName>
    </submittedName>
</protein>
<comment type="caution">
    <text evidence="1">The sequence shown here is derived from an EMBL/GenBank/DDBJ whole genome shotgun (WGS) entry which is preliminary data.</text>
</comment>
<evidence type="ECO:0000313" key="1">
    <source>
        <dbReference type="EMBL" id="CAJ2666364.1"/>
    </source>
</evidence>
<sequence length="311" mass="35094">MSANSSNTDPTMPVNSSNTKTKSVDLAHLKHGAQLSIKLSTSTFFAWRRQVNSLLAGMKCSGYINGKIEPQPEFINTNGISTNNPAYEDWFANDQLIVSFLLAAMTERDSVAFSSCDTARQLWLAIEAKYANPSRAHVMSLKNQLQRSRKGSQTVTEFLFQVKRIADELAVLDTAISDDDVTLYVLNGLGSEYRDIAASIRTRERSFTFEELHSHLIAHEEFLQKEDAPADVAVPTANFHQRNGSRNFRGRGSFRRGSRHGSNQHMNHLPENSFNPMQHSTYSKEKLDEVKEEWATHMVEDVINDAKRLQK</sequence>
<evidence type="ECO:0000313" key="2">
    <source>
        <dbReference type="Proteomes" id="UP001177021"/>
    </source>
</evidence>
<accession>A0ACB0LAC9</accession>
<dbReference type="EMBL" id="CASHSV030000513">
    <property type="protein sequence ID" value="CAJ2666364.1"/>
    <property type="molecule type" value="Genomic_DNA"/>
</dbReference>
<keyword evidence="2" id="KW-1185">Reference proteome</keyword>
<gene>
    <name evidence="1" type="ORF">MILVUS5_LOCUS31171</name>
</gene>
<organism evidence="1 2">
    <name type="scientific">Trifolium pratense</name>
    <name type="common">Red clover</name>
    <dbReference type="NCBI Taxonomy" id="57577"/>
    <lineage>
        <taxon>Eukaryota</taxon>
        <taxon>Viridiplantae</taxon>
        <taxon>Streptophyta</taxon>
        <taxon>Embryophyta</taxon>
        <taxon>Tracheophyta</taxon>
        <taxon>Spermatophyta</taxon>
        <taxon>Magnoliopsida</taxon>
        <taxon>eudicotyledons</taxon>
        <taxon>Gunneridae</taxon>
        <taxon>Pentapetalae</taxon>
        <taxon>rosids</taxon>
        <taxon>fabids</taxon>
        <taxon>Fabales</taxon>
        <taxon>Fabaceae</taxon>
        <taxon>Papilionoideae</taxon>
        <taxon>50 kb inversion clade</taxon>
        <taxon>NPAAA clade</taxon>
        <taxon>Hologalegina</taxon>
        <taxon>IRL clade</taxon>
        <taxon>Trifolieae</taxon>
        <taxon>Trifolium</taxon>
    </lineage>
</organism>
<name>A0ACB0LAC9_TRIPR</name>
<dbReference type="Proteomes" id="UP001177021">
    <property type="component" value="Unassembled WGS sequence"/>
</dbReference>
<reference evidence="1" key="1">
    <citation type="submission" date="2023-10" db="EMBL/GenBank/DDBJ databases">
        <authorList>
            <person name="Rodriguez Cubillos JULIANA M."/>
            <person name="De Vega J."/>
        </authorList>
    </citation>
    <scope>NUCLEOTIDE SEQUENCE</scope>
</reference>
<proteinExistence type="predicted"/>